<dbReference type="PANTHER" id="PTHR14491">
    <property type="entry name" value="SOSONDOWAH, ISOFORM G"/>
    <property type="match status" value="1"/>
</dbReference>
<dbReference type="EMBL" id="QKKF02004753">
    <property type="protein sequence ID" value="RZF47144.1"/>
    <property type="molecule type" value="Genomic_DNA"/>
</dbReference>
<comment type="similarity">
    <text evidence="3">Belongs to the SOWAH family.</text>
</comment>
<evidence type="ECO:0000256" key="4">
    <source>
        <dbReference type="PROSITE-ProRule" id="PRU00023"/>
    </source>
</evidence>
<keyword evidence="2 4" id="KW-0040">ANK repeat</keyword>
<dbReference type="OrthoDB" id="60433at2759"/>
<dbReference type="InParanoid" id="A0A482XNH3"/>
<comment type="caution">
    <text evidence="6">The sequence shown here is derived from an EMBL/GenBank/DDBJ whole genome shotgun (WGS) entry which is preliminary data.</text>
</comment>
<evidence type="ECO:0000256" key="5">
    <source>
        <dbReference type="SAM" id="MobiDB-lite"/>
    </source>
</evidence>
<dbReference type="InterPro" id="IPR036770">
    <property type="entry name" value="Ankyrin_rpt-contain_sf"/>
</dbReference>
<feature type="repeat" description="ANK" evidence="4">
    <location>
        <begin position="38"/>
        <end position="71"/>
    </location>
</feature>
<reference evidence="6 7" key="1">
    <citation type="journal article" date="2017" name="Gigascience">
        <title>Genome sequence of the small brown planthopper, Laodelphax striatellus.</title>
        <authorList>
            <person name="Zhu J."/>
            <person name="Jiang F."/>
            <person name="Wang X."/>
            <person name="Yang P."/>
            <person name="Bao Y."/>
            <person name="Zhao W."/>
            <person name="Wang W."/>
            <person name="Lu H."/>
            <person name="Wang Q."/>
            <person name="Cui N."/>
            <person name="Li J."/>
            <person name="Chen X."/>
            <person name="Luo L."/>
            <person name="Yu J."/>
            <person name="Kang L."/>
            <person name="Cui F."/>
        </authorList>
    </citation>
    <scope>NUCLEOTIDE SEQUENCE [LARGE SCALE GENOMIC DNA]</scope>
    <source>
        <strain evidence="6">Lst14</strain>
    </source>
</reference>
<evidence type="ECO:0000313" key="7">
    <source>
        <dbReference type="Proteomes" id="UP000291343"/>
    </source>
</evidence>
<dbReference type="AlphaFoldDB" id="A0A482XNH3"/>
<keyword evidence="1" id="KW-0677">Repeat</keyword>
<sequence>MRKKEKTALHWAAKHGNEDVVKLLAGTYKVEVNAVTNGGYTPLHLAMQFGHEEIYNLLVQVYGADPNLRDHSGRKPRQYQTNKDTAVSADTFRKIKARKKHAEKDLGFLRIGSLNVRVKRTTEAFSNFLGVGGNNMDKLHKTWGSADNIPLEDNMKMPPPKFAPIKKRKSRRGGADFASRPLGSATSREELSTADSCDVTSHVVPEEEEEGCGEGRSGGEDDERRSRSRSGGGGNDSDSDTAAGFGSNWQTTV</sequence>
<proteinExistence type="inferred from homology"/>
<evidence type="ECO:0000313" key="6">
    <source>
        <dbReference type="EMBL" id="RZF47144.1"/>
    </source>
</evidence>
<gene>
    <name evidence="6" type="ORF">LSTR_LSTR005222</name>
</gene>
<feature type="repeat" description="ANK" evidence="4">
    <location>
        <begin position="4"/>
        <end position="24"/>
    </location>
</feature>
<dbReference type="PROSITE" id="PS50088">
    <property type="entry name" value="ANK_REPEAT"/>
    <property type="match status" value="2"/>
</dbReference>
<accession>A0A482XNH3</accession>
<evidence type="ECO:0000256" key="1">
    <source>
        <dbReference type="ARBA" id="ARBA00022737"/>
    </source>
</evidence>
<dbReference type="FunCoup" id="A0A482XNH3">
    <property type="interactions" value="10"/>
</dbReference>
<evidence type="ECO:0000256" key="2">
    <source>
        <dbReference type="ARBA" id="ARBA00023043"/>
    </source>
</evidence>
<dbReference type="InterPro" id="IPR002110">
    <property type="entry name" value="Ankyrin_rpt"/>
</dbReference>
<evidence type="ECO:0000256" key="3">
    <source>
        <dbReference type="ARBA" id="ARBA00038122"/>
    </source>
</evidence>
<dbReference type="Proteomes" id="UP000291343">
    <property type="component" value="Unassembled WGS sequence"/>
</dbReference>
<dbReference type="Pfam" id="PF12796">
    <property type="entry name" value="Ank_2"/>
    <property type="match status" value="1"/>
</dbReference>
<dbReference type="Gene3D" id="1.25.40.20">
    <property type="entry name" value="Ankyrin repeat-containing domain"/>
    <property type="match status" value="1"/>
</dbReference>
<dbReference type="PANTHER" id="PTHR14491:SF7">
    <property type="entry name" value="SOSONDOWAH, ISOFORM G"/>
    <property type="match status" value="1"/>
</dbReference>
<protein>
    <submittedName>
        <fullName evidence="6">Uncharacterized protein</fullName>
    </submittedName>
</protein>
<dbReference type="SMR" id="A0A482XNH3"/>
<dbReference type="STRING" id="195883.A0A482XNH3"/>
<keyword evidence="7" id="KW-1185">Reference proteome</keyword>
<name>A0A482XNH3_LAOST</name>
<dbReference type="PROSITE" id="PS50297">
    <property type="entry name" value="ANK_REP_REGION"/>
    <property type="match status" value="2"/>
</dbReference>
<organism evidence="6 7">
    <name type="scientific">Laodelphax striatellus</name>
    <name type="common">Small brown planthopper</name>
    <name type="synonym">Delphax striatella</name>
    <dbReference type="NCBI Taxonomy" id="195883"/>
    <lineage>
        <taxon>Eukaryota</taxon>
        <taxon>Metazoa</taxon>
        <taxon>Ecdysozoa</taxon>
        <taxon>Arthropoda</taxon>
        <taxon>Hexapoda</taxon>
        <taxon>Insecta</taxon>
        <taxon>Pterygota</taxon>
        <taxon>Neoptera</taxon>
        <taxon>Paraneoptera</taxon>
        <taxon>Hemiptera</taxon>
        <taxon>Auchenorrhyncha</taxon>
        <taxon>Fulgoroidea</taxon>
        <taxon>Delphacidae</taxon>
        <taxon>Criomorphinae</taxon>
        <taxon>Laodelphax</taxon>
    </lineage>
</organism>
<dbReference type="SMART" id="SM00248">
    <property type="entry name" value="ANK"/>
    <property type="match status" value="2"/>
</dbReference>
<dbReference type="SUPFAM" id="SSF48403">
    <property type="entry name" value="Ankyrin repeat"/>
    <property type="match status" value="1"/>
</dbReference>
<feature type="region of interest" description="Disordered" evidence="5">
    <location>
        <begin position="148"/>
        <end position="253"/>
    </location>
</feature>